<dbReference type="Pfam" id="PF12896">
    <property type="entry name" value="ANAPC4"/>
    <property type="match status" value="1"/>
</dbReference>
<feature type="region of interest" description="Disordered" evidence="6">
    <location>
        <begin position="816"/>
        <end position="842"/>
    </location>
</feature>
<dbReference type="Proteomes" id="UP000078595">
    <property type="component" value="Chromosome 9"/>
</dbReference>
<evidence type="ECO:0000313" key="9">
    <source>
        <dbReference type="Proteomes" id="UP000078595"/>
    </source>
</evidence>
<evidence type="ECO:0000256" key="3">
    <source>
        <dbReference type="ARBA" id="ARBA00022776"/>
    </source>
</evidence>
<evidence type="ECO:0000313" key="8">
    <source>
        <dbReference type="EMBL" id="WWC64501.1"/>
    </source>
</evidence>
<keyword evidence="3" id="KW-0498">Mitosis</keyword>
<dbReference type="InterPro" id="IPR024789">
    <property type="entry name" value="APC4"/>
</dbReference>
<feature type="compositionally biased region" description="Acidic residues" evidence="6">
    <location>
        <begin position="818"/>
        <end position="835"/>
    </location>
</feature>
<dbReference type="AlphaFoldDB" id="A0AAJ8MIB6"/>
<keyword evidence="2" id="KW-0132">Cell division</keyword>
<feature type="compositionally biased region" description="Acidic residues" evidence="6">
    <location>
        <begin position="554"/>
        <end position="565"/>
    </location>
</feature>
<name>A0AAJ8MIB6_9TREE</name>
<evidence type="ECO:0000256" key="2">
    <source>
        <dbReference type="ARBA" id="ARBA00022618"/>
    </source>
</evidence>
<dbReference type="GO" id="GO:0031145">
    <property type="term" value="P:anaphase-promoting complex-dependent catabolic process"/>
    <property type="evidence" value="ECO:0007669"/>
    <property type="project" value="InterPro"/>
</dbReference>
<dbReference type="GO" id="GO:0051301">
    <property type="term" value="P:cell division"/>
    <property type="evidence" value="ECO:0007669"/>
    <property type="project" value="UniProtKB-KW"/>
</dbReference>
<gene>
    <name evidence="8" type="ORF">I303_107111</name>
</gene>
<feature type="domain" description="Anaphase-promoting complex subunit 4 long" evidence="7">
    <location>
        <begin position="249"/>
        <end position="435"/>
    </location>
</feature>
<keyword evidence="9" id="KW-1185">Reference proteome</keyword>
<organism evidence="8 9">
    <name type="scientific">Kwoniella dejecticola CBS 10117</name>
    <dbReference type="NCBI Taxonomy" id="1296121"/>
    <lineage>
        <taxon>Eukaryota</taxon>
        <taxon>Fungi</taxon>
        <taxon>Dikarya</taxon>
        <taxon>Basidiomycota</taxon>
        <taxon>Agaricomycotina</taxon>
        <taxon>Tremellomycetes</taxon>
        <taxon>Tremellales</taxon>
        <taxon>Cryptococcaceae</taxon>
        <taxon>Kwoniella</taxon>
    </lineage>
</organism>
<dbReference type="KEGG" id="kdj:28970212"/>
<dbReference type="PANTHER" id="PTHR13260">
    <property type="entry name" value="ANAPHASE PROMOTING COMPLEX SUBUNIT 4 APC4"/>
    <property type="match status" value="1"/>
</dbReference>
<accession>A0AAJ8MIB6</accession>
<evidence type="ECO:0000256" key="1">
    <source>
        <dbReference type="ARBA" id="ARBA00016067"/>
    </source>
</evidence>
<dbReference type="EMBL" id="CP144538">
    <property type="protein sequence ID" value="WWC64501.1"/>
    <property type="molecule type" value="Genomic_DNA"/>
</dbReference>
<dbReference type="GO" id="GO:0034399">
    <property type="term" value="C:nuclear periphery"/>
    <property type="evidence" value="ECO:0007669"/>
    <property type="project" value="TreeGrafter"/>
</dbReference>
<protein>
    <recommendedName>
        <fullName evidence="1">Anaphase-promoting complex subunit 4</fullName>
    </recommendedName>
</protein>
<keyword evidence="4" id="KW-0833">Ubl conjugation pathway</keyword>
<dbReference type="RefSeq" id="XP_065825578.1">
    <property type="nucleotide sequence ID" value="XM_065969506.1"/>
</dbReference>
<evidence type="ECO:0000256" key="4">
    <source>
        <dbReference type="ARBA" id="ARBA00022786"/>
    </source>
</evidence>
<proteinExistence type="predicted"/>
<dbReference type="GeneID" id="28970212"/>
<feature type="compositionally biased region" description="Acidic residues" evidence="6">
    <location>
        <begin position="573"/>
        <end position="582"/>
    </location>
</feature>
<keyword evidence="5" id="KW-0131">Cell cycle</keyword>
<dbReference type="PANTHER" id="PTHR13260:SF0">
    <property type="entry name" value="ANAPHASE-PROMOTING COMPLEX SUBUNIT 4"/>
    <property type="match status" value="1"/>
</dbReference>
<evidence type="ECO:0000259" key="7">
    <source>
        <dbReference type="Pfam" id="PF12896"/>
    </source>
</evidence>
<reference evidence="8" key="2">
    <citation type="submission" date="2024-02" db="EMBL/GenBank/DDBJ databases">
        <title>Comparative genomics of Cryptococcus and Kwoniella reveals pathogenesis evolution and contrasting modes of karyotype evolution via chromosome fusion or intercentromeric recombination.</title>
        <authorList>
            <person name="Coelho M.A."/>
            <person name="David-Palma M."/>
            <person name="Shea T."/>
            <person name="Bowers K."/>
            <person name="McGinley-Smith S."/>
            <person name="Mohammad A.W."/>
            <person name="Gnirke A."/>
            <person name="Yurkov A.M."/>
            <person name="Nowrousian M."/>
            <person name="Sun S."/>
            <person name="Cuomo C.A."/>
            <person name="Heitman J."/>
        </authorList>
    </citation>
    <scope>NUCLEOTIDE SEQUENCE</scope>
    <source>
        <strain evidence="8">CBS 10117</strain>
    </source>
</reference>
<dbReference type="InterPro" id="IPR024790">
    <property type="entry name" value="APC4_long_dom"/>
</dbReference>
<sequence length="842" mass="93874">MIFPDRTSFTPLSTISLPSSYVLRPGSCNPSMDLVVLLSPPINSTVNAAASTWKGKGKEVGKTQVSLWRTGGSKVWEVSLRGQVVGLAWSEDGLILSLFAWTATERRIDHLSVHTGEIIRSVPFPQHLSVGEIEDLRDGRWVDMKWSQASHDWDPVKDGSAIGIIDSLPTVTPVAPPKPPNLLPFMQKSNKPEPKPTLHPLLSAFPSLLPSRIPLPPNILRISSYPFLTGTLPLPLLNDNKDGKPHRTILELSKVSDRMVGFLDIILRGLENAVVAFRESEKQTMICREDLETCAQQQAMSIPDVHSDLFRFLMTGRSGVAVNEWLGSKLTGRTVTKWDQTLDSSYRTIQNLIIESISPAVERLVLLLEEMRGWSRTPSYQAQLNLQEQEISSAIDLVLGFGKLMEKMRRDAEHEMKAAAEFMKWLKYEISRAASQDTSSDDLPNPTHDLKLVWSFMINGFVHSSFHSHFPYLPVRPPKDFLADDYLRYPRRFTKGLEDVVKETQAELGIGKKEITYTPSTRANESLDSENTSTMSMDMSMSLAHEGNEDQDIDLDAEDDEDDGDLTPTGISSDEDDEEEELPSSPDTVAKKDPYALSEEEEVQRVIEKEPWVWANTLVRDLEKLIKIAIGESEAGENVALNDGLRDKREVADGAWDVAVMKNVENTQQVWLMYTARPGSSSSRSAVASFALGDAEQSSTCLAVQIFDDEEVVLLLESEDGRYLCTIRYADLLEGGHLSELPDLPREWTWEEVVKGYQNAFESTPPIPIARSRYLGATPQFDAPGGSVKASIALNGRSGRRLGCIAYEDGRSVQVWDLDIDEDEDEDGDGDEDEEGLHVDED</sequence>
<dbReference type="GO" id="GO:0070979">
    <property type="term" value="P:protein K11-linked ubiquitination"/>
    <property type="evidence" value="ECO:0007669"/>
    <property type="project" value="TreeGrafter"/>
</dbReference>
<dbReference type="GO" id="GO:0005680">
    <property type="term" value="C:anaphase-promoting complex"/>
    <property type="evidence" value="ECO:0007669"/>
    <property type="project" value="InterPro"/>
</dbReference>
<evidence type="ECO:0000256" key="5">
    <source>
        <dbReference type="ARBA" id="ARBA00023306"/>
    </source>
</evidence>
<evidence type="ECO:0000256" key="6">
    <source>
        <dbReference type="SAM" id="MobiDB-lite"/>
    </source>
</evidence>
<feature type="region of interest" description="Disordered" evidence="6">
    <location>
        <begin position="554"/>
        <end position="596"/>
    </location>
</feature>
<reference evidence="8" key="1">
    <citation type="submission" date="2013-07" db="EMBL/GenBank/DDBJ databases">
        <authorList>
            <consortium name="The Broad Institute Genome Sequencing Platform"/>
            <person name="Cuomo C."/>
            <person name="Litvintseva A."/>
            <person name="Chen Y."/>
            <person name="Heitman J."/>
            <person name="Sun S."/>
            <person name="Springer D."/>
            <person name="Dromer F."/>
            <person name="Young S.K."/>
            <person name="Zeng Q."/>
            <person name="Gargeya S."/>
            <person name="Fitzgerald M."/>
            <person name="Abouelleil A."/>
            <person name="Alvarado L."/>
            <person name="Berlin A.M."/>
            <person name="Chapman S.B."/>
            <person name="Dewar J."/>
            <person name="Goldberg J."/>
            <person name="Griggs A."/>
            <person name="Gujja S."/>
            <person name="Hansen M."/>
            <person name="Howarth C."/>
            <person name="Imamovic A."/>
            <person name="Larimer J."/>
            <person name="McCowan C."/>
            <person name="Murphy C."/>
            <person name="Pearson M."/>
            <person name="Priest M."/>
            <person name="Roberts A."/>
            <person name="Saif S."/>
            <person name="Shea T."/>
            <person name="Sykes S."/>
            <person name="Wortman J."/>
            <person name="Nusbaum C."/>
            <person name="Birren B."/>
        </authorList>
    </citation>
    <scope>NUCLEOTIDE SEQUENCE</scope>
    <source>
        <strain evidence="8">CBS 10117</strain>
    </source>
</reference>